<accession>A0ABM0LPV0</accession>
<evidence type="ECO:0000256" key="2">
    <source>
        <dbReference type="ARBA" id="ARBA00007584"/>
    </source>
</evidence>
<name>A0ABM0LPV0_MICOH</name>
<reference evidence="7" key="1">
    <citation type="submission" date="2025-08" db="UniProtKB">
        <authorList>
            <consortium name="RefSeq"/>
        </authorList>
    </citation>
    <scope>IDENTIFICATION</scope>
</reference>
<dbReference type="PANTHER" id="PTHR12499">
    <property type="entry name" value="OPTIC ATROPHY 3 PROTEIN OPA3"/>
    <property type="match status" value="1"/>
</dbReference>
<dbReference type="GeneID" id="101994077"/>
<feature type="coiled-coil region" evidence="4">
    <location>
        <begin position="105"/>
        <end position="155"/>
    </location>
</feature>
<sequence length="170" mass="19148">MAEGKQKLLHHMKAQGSSSNGGQRKPYTPFSPAVYHWAEMRTKMRIMGFHAEAIKPLNEAAAAELGANLLGEAIIFACAGSCLLLEFWRQQSLKHRKEVERVASLRSLRADVDRLEQALDELQVQVKAAVTRGALEELRAELRAELQEFRTQICEEERQEPEPQPSEGPE</sequence>
<proteinExistence type="inferred from homology"/>
<evidence type="ECO:0000256" key="3">
    <source>
        <dbReference type="ARBA" id="ARBA00023054"/>
    </source>
</evidence>
<dbReference type="InterPro" id="IPR010754">
    <property type="entry name" value="OPA3-like"/>
</dbReference>
<keyword evidence="3 4" id="KW-0175">Coiled coil</keyword>
<gene>
    <name evidence="7" type="primary">LOC101994077</name>
</gene>
<evidence type="ECO:0000256" key="4">
    <source>
        <dbReference type="SAM" id="Coils"/>
    </source>
</evidence>
<evidence type="ECO:0000313" key="6">
    <source>
        <dbReference type="Proteomes" id="UP000694915"/>
    </source>
</evidence>
<organism evidence="6 7">
    <name type="scientific">Microtus ochrogaster</name>
    <name type="common">Prairie vole</name>
    <dbReference type="NCBI Taxonomy" id="79684"/>
    <lineage>
        <taxon>Eukaryota</taxon>
        <taxon>Metazoa</taxon>
        <taxon>Chordata</taxon>
        <taxon>Craniata</taxon>
        <taxon>Vertebrata</taxon>
        <taxon>Euteleostomi</taxon>
        <taxon>Mammalia</taxon>
        <taxon>Eutheria</taxon>
        <taxon>Euarchontoglires</taxon>
        <taxon>Glires</taxon>
        <taxon>Rodentia</taxon>
        <taxon>Myomorpha</taxon>
        <taxon>Muroidea</taxon>
        <taxon>Cricetidae</taxon>
        <taxon>Arvicolinae</taxon>
        <taxon>Microtus</taxon>
    </lineage>
</organism>
<feature type="region of interest" description="Disordered" evidence="5">
    <location>
        <begin position="1"/>
        <end position="27"/>
    </location>
</feature>
<dbReference type="Pfam" id="PF07047">
    <property type="entry name" value="OPA3"/>
    <property type="match status" value="1"/>
</dbReference>
<dbReference type="RefSeq" id="XP_005370382.1">
    <property type="nucleotide sequence ID" value="XM_005370325.3"/>
</dbReference>
<dbReference type="PANTHER" id="PTHR12499:SF0">
    <property type="entry name" value="OPTIC ATROPHY 3 PROTEIN"/>
    <property type="match status" value="1"/>
</dbReference>
<protein>
    <submittedName>
        <fullName evidence="7">Optic atrophy 3 protein-like</fullName>
    </submittedName>
</protein>
<keyword evidence="6" id="KW-1185">Reference proteome</keyword>
<evidence type="ECO:0000256" key="1">
    <source>
        <dbReference type="ARBA" id="ARBA00003027"/>
    </source>
</evidence>
<comment type="similarity">
    <text evidence="2">Belongs to the OPA3 family.</text>
</comment>
<dbReference type="Proteomes" id="UP000694915">
    <property type="component" value="Unplaced"/>
</dbReference>
<evidence type="ECO:0000256" key="5">
    <source>
        <dbReference type="SAM" id="MobiDB-lite"/>
    </source>
</evidence>
<comment type="function">
    <text evidence="1">May play some role in mitochondrial processes.</text>
</comment>
<evidence type="ECO:0000313" key="7">
    <source>
        <dbReference type="RefSeq" id="XP_005370382.1"/>
    </source>
</evidence>